<comment type="similarity">
    <text evidence="1">Belongs to the 'GDSL' lipolytic enzyme family.</text>
</comment>
<dbReference type="InterPro" id="IPR010433">
    <property type="entry name" value="EIF-4B_pln"/>
</dbReference>
<feature type="compositionally biased region" description="Polar residues" evidence="6">
    <location>
        <begin position="61"/>
        <end position="74"/>
    </location>
</feature>
<name>A0AAE1X092_9LAMI</name>
<keyword evidence="8" id="KW-1185">Reference proteome</keyword>
<dbReference type="PANTHER" id="PTHR22835">
    <property type="entry name" value="ZINC FINGER FYVE DOMAIN CONTAINING PROTEIN"/>
    <property type="match status" value="1"/>
</dbReference>
<reference evidence="7" key="2">
    <citation type="journal article" date="2024" name="Plant">
        <title>Genomic evolution and insights into agronomic trait innovations of Sesamum species.</title>
        <authorList>
            <person name="Miao H."/>
            <person name="Wang L."/>
            <person name="Qu L."/>
            <person name="Liu H."/>
            <person name="Sun Y."/>
            <person name="Le M."/>
            <person name="Wang Q."/>
            <person name="Wei S."/>
            <person name="Zheng Y."/>
            <person name="Lin W."/>
            <person name="Duan Y."/>
            <person name="Cao H."/>
            <person name="Xiong S."/>
            <person name="Wang X."/>
            <person name="Wei L."/>
            <person name="Li C."/>
            <person name="Ma Q."/>
            <person name="Ju M."/>
            <person name="Zhao R."/>
            <person name="Li G."/>
            <person name="Mu C."/>
            <person name="Tian Q."/>
            <person name="Mei H."/>
            <person name="Zhang T."/>
            <person name="Gao T."/>
            <person name="Zhang H."/>
        </authorList>
    </citation>
    <scope>NUCLEOTIDE SEQUENCE</scope>
    <source>
        <strain evidence="7">K16</strain>
    </source>
</reference>
<dbReference type="GO" id="GO:0003743">
    <property type="term" value="F:translation initiation factor activity"/>
    <property type="evidence" value="ECO:0007669"/>
    <property type="project" value="InterPro"/>
</dbReference>
<feature type="region of interest" description="Disordered" evidence="6">
    <location>
        <begin position="288"/>
        <end position="319"/>
    </location>
</feature>
<keyword evidence="4" id="KW-0325">Glycoprotein</keyword>
<feature type="compositionally biased region" description="Gly residues" evidence="6">
    <location>
        <begin position="103"/>
        <end position="120"/>
    </location>
</feature>
<feature type="compositionally biased region" description="Low complexity" evidence="6">
    <location>
        <begin position="213"/>
        <end position="230"/>
    </location>
</feature>
<feature type="compositionally biased region" description="Basic and acidic residues" evidence="6">
    <location>
        <begin position="527"/>
        <end position="551"/>
    </location>
</feature>
<dbReference type="PANTHER" id="PTHR22835:SF588">
    <property type="entry name" value="ALPHA-L-FUCOSIDASE 3"/>
    <property type="match status" value="1"/>
</dbReference>
<comment type="caution">
    <text evidence="7">The sequence shown here is derived from an EMBL/GenBank/DDBJ whole genome shotgun (WGS) entry which is preliminary data.</text>
</comment>
<keyword evidence="3" id="KW-0378">Hydrolase</keyword>
<dbReference type="InterPro" id="IPR001087">
    <property type="entry name" value="GDSL"/>
</dbReference>
<evidence type="ECO:0000256" key="1">
    <source>
        <dbReference type="ARBA" id="ARBA00008668"/>
    </source>
</evidence>
<dbReference type="Gene3D" id="3.40.50.1110">
    <property type="entry name" value="SGNH hydrolase"/>
    <property type="match status" value="1"/>
</dbReference>
<evidence type="ECO:0000313" key="8">
    <source>
        <dbReference type="Proteomes" id="UP001289374"/>
    </source>
</evidence>
<feature type="region of interest" description="Disordered" evidence="6">
    <location>
        <begin position="1"/>
        <end position="272"/>
    </location>
</feature>
<dbReference type="CDD" id="cd01837">
    <property type="entry name" value="SGNH_plant_lipase_like"/>
    <property type="match status" value="1"/>
</dbReference>
<evidence type="ECO:0000256" key="4">
    <source>
        <dbReference type="ARBA" id="ARBA00023180"/>
    </source>
</evidence>
<reference evidence="7" key="1">
    <citation type="submission" date="2020-06" db="EMBL/GenBank/DDBJ databases">
        <authorList>
            <person name="Li T."/>
            <person name="Hu X."/>
            <person name="Zhang T."/>
            <person name="Song X."/>
            <person name="Zhang H."/>
            <person name="Dai N."/>
            <person name="Sheng W."/>
            <person name="Hou X."/>
            <person name="Wei L."/>
        </authorList>
    </citation>
    <scope>NUCLEOTIDE SEQUENCE</scope>
    <source>
        <strain evidence="7">K16</strain>
        <tissue evidence="7">Leaf</tissue>
    </source>
</reference>
<feature type="compositionally biased region" description="Low complexity" evidence="6">
    <location>
        <begin position="296"/>
        <end position="318"/>
    </location>
</feature>
<accession>A0AAE1X092</accession>
<feature type="compositionally biased region" description="Basic and acidic residues" evidence="6">
    <location>
        <begin position="231"/>
        <end position="254"/>
    </location>
</feature>
<keyword evidence="5" id="KW-0175">Coiled coil</keyword>
<feature type="compositionally biased region" description="Basic and acidic residues" evidence="6">
    <location>
        <begin position="576"/>
        <end position="599"/>
    </location>
</feature>
<dbReference type="Pfam" id="PF00657">
    <property type="entry name" value="Lipase_GDSL"/>
    <property type="match status" value="1"/>
</dbReference>
<feature type="compositionally biased region" description="Basic and acidic residues" evidence="6">
    <location>
        <begin position="617"/>
        <end position="626"/>
    </location>
</feature>
<dbReference type="Proteomes" id="UP001289374">
    <property type="component" value="Unassembled WGS sequence"/>
</dbReference>
<evidence type="ECO:0000256" key="3">
    <source>
        <dbReference type="ARBA" id="ARBA00022801"/>
    </source>
</evidence>
<feature type="coiled-coil region" evidence="5">
    <location>
        <begin position="423"/>
        <end position="450"/>
    </location>
</feature>
<feature type="compositionally biased region" description="Basic and acidic residues" evidence="6">
    <location>
        <begin position="121"/>
        <end position="140"/>
    </location>
</feature>
<evidence type="ECO:0000313" key="7">
    <source>
        <dbReference type="EMBL" id="KAK4402716.1"/>
    </source>
</evidence>
<dbReference type="AlphaFoldDB" id="A0AAE1X092"/>
<feature type="region of interest" description="Disordered" evidence="6">
    <location>
        <begin position="480"/>
        <end position="650"/>
    </location>
</feature>
<dbReference type="EMBL" id="JACGWL010000005">
    <property type="protein sequence ID" value="KAK4402716.1"/>
    <property type="molecule type" value="Genomic_DNA"/>
</dbReference>
<keyword evidence="2" id="KW-0732">Signal</keyword>
<evidence type="ECO:0000256" key="2">
    <source>
        <dbReference type="ARBA" id="ARBA00022729"/>
    </source>
</evidence>
<proteinExistence type="inferred from homology"/>
<sequence>MSKSPWGNIGAWAAEAEREEEEEREAAEKAAAAQPPASFPSLKESVTTATKQKKKTKMTLQEFTMQQSSNSGSAASRGLTTEEMLRLPTGPKERSPDEMQFGRLGGGFSNYGNRPGSGGGRPREYEGRRSYGFQDEDRRGGPPQARVSEMNQPSRADGVDNWASMKKQTVPEYNSPQARPGGKYSSLGGGGGPGVGSRADEVDNWASVKKPISQPQQQSRSSTFGSGFSRPEPDRWTRNEQRLVSESPKIEVEIVAKANKPNPFGAARPREEVLAEKGLDWKKLDSEIEGKKLQHSGSGSRPSSSQSSRPDSPLSSKSEVTAALIPGTGEGAVKQKPKVNPFGDAKPREVLLEEKGLDWKKIDLELEHRRVERGNFSFYSATEVFMTHLLVLVVQDTLELRGFNGVSFVLVLFQQPFSYWFWLEPETEEEKNLKEEIEHLKKELLQKSGDEKTSIHDLILQREGELELLVRQLDDKVRYSQKNFERPGSGAGRGAGFNERPPSRPGANEDPRAGFNDRPPSMPGAYEEPRAAYTERPRSRPGTYEDPRQERPPSWGGQYEDPRSGFAERPPSRPGAYEDPRPGSHERPRSRQGAYEDPRGSFPQRSSFTPGGYQEPRAVDYNERPRSRGSTNSWTRSSDDRRAIQGGGGRGFLGSRDVDSVEVPVEAVLSWWWSFNCSGAEPESSSPRLLLISLLCSSTATPVVANLLAINLKSGGHCLKITKVLVGRRISRCLVPRLAFATGPCHFPAIFNFGDSNSDTGGLSAAFGQAPPPNGESYFHGPAGRYSDGRLVIDFIAKSLGLPYLSAYLDALGSNFTHGANFATAGSTIRPQNTTLHQSGFSPFSLNVQFYQFNDFQRRSHLIREQGSVYEGLLPEAEVFSRALYTFDIGQNDLTAGYFLNMTTDQVRAYVPDVLDQFKTVVKSIYERGGRSFWIHNTGPVGCLPYVMDLLPVTAAQVDKVGCAAPFNEVAKYFNLRLKETVVQLRKDLPSAALTYVDVYAVKYDLISQANKHGFVHPLQACCGHGGKYNYNKHLGCGSKIKVNGKEIMVGKSCKDPSVAINWDGVHYTQAANKWVFHQIVNGAYSDPPIPLHMACHTQ</sequence>
<gene>
    <name evidence="7" type="ORF">Sango_1012300</name>
</gene>
<dbReference type="FunFam" id="3.40.50.1110:FF:000009">
    <property type="entry name" value="GDSL esterase/lipase At1g09390"/>
    <property type="match status" value="1"/>
</dbReference>
<dbReference type="GO" id="GO:0016788">
    <property type="term" value="F:hydrolase activity, acting on ester bonds"/>
    <property type="evidence" value="ECO:0007669"/>
    <property type="project" value="InterPro"/>
</dbReference>
<dbReference type="InterPro" id="IPR036514">
    <property type="entry name" value="SGNH_hydro_sf"/>
</dbReference>
<dbReference type="InterPro" id="IPR035669">
    <property type="entry name" value="SGNH_plant_lipase-like"/>
</dbReference>
<protein>
    <submittedName>
        <fullName evidence="7">GDSL esterase/lipase</fullName>
    </submittedName>
</protein>
<organism evidence="7 8">
    <name type="scientific">Sesamum angolense</name>
    <dbReference type="NCBI Taxonomy" id="2727404"/>
    <lineage>
        <taxon>Eukaryota</taxon>
        <taxon>Viridiplantae</taxon>
        <taxon>Streptophyta</taxon>
        <taxon>Embryophyta</taxon>
        <taxon>Tracheophyta</taxon>
        <taxon>Spermatophyta</taxon>
        <taxon>Magnoliopsida</taxon>
        <taxon>eudicotyledons</taxon>
        <taxon>Gunneridae</taxon>
        <taxon>Pentapetalae</taxon>
        <taxon>asterids</taxon>
        <taxon>lamiids</taxon>
        <taxon>Lamiales</taxon>
        <taxon>Pedaliaceae</taxon>
        <taxon>Sesamum</taxon>
    </lineage>
</organism>
<evidence type="ECO:0000256" key="5">
    <source>
        <dbReference type="SAM" id="Coils"/>
    </source>
</evidence>
<evidence type="ECO:0000256" key="6">
    <source>
        <dbReference type="SAM" id="MobiDB-lite"/>
    </source>
</evidence>
<dbReference type="Pfam" id="PF06273">
    <property type="entry name" value="eIF-4B"/>
    <property type="match status" value="3"/>
</dbReference>